<dbReference type="GO" id="GO:0005886">
    <property type="term" value="C:plasma membrane"/>
    <property type="evidence" value="ECO:0007669"/>
    <property type="project" value="TreeGrafter"/>
</dbReference>
<evidence type="ECO:0000256" key="4">
    <source>
        <dbReference type="ARBA" id="ARBA00022692"/>
    </source>
</evidence>
<dbReference type="GO" id="GO:0009103">
    <property type="term" value="P:lipopolysaccharide biosynthetic process"/>
    <property type="evidence" value="ECO:0007669"/>
    <property type="project" value="UniProtKB-KW"/>
</dbReference>
<accession>A0A540X2I1</accession>
<comment type="caution">
    <text evidence="11">The sequence shown here is derived from an EMBL/GenBank/DDBJ whole genome shotgun (WGS) entry which is preliminary data.</text>
</comment>
<evidence type="ECO:0000256" key="1">
    <source>
        <dbReference type="ARBA" id="ARBA00022475"/>
    </source>
</evidence>
<dbReference type="InterPro" id="IPR050256">
    <property type="entry name" value="Glycosyltransferase_2"/>
</dbReference>
<evidence type="ECO:0000256" key="3">
    <source>
        <dbReference type="ARBA" id="ARBA00022679"/>
    </source>
</evidence>
<gene>
    <name evidence="11" type="ORF">FJV41_13630</name>
</gene>
<evidence type="ECO:0000313" key="12">
    <source>
        <dbReference type="Proteomes" id="UP000315369"/>
    </source>
</evidence>
<evidence type="ECO:0000256" key="5">
    <source>
        <dbReference type="ARBA" id="ARBA00022985"/>
    </source>
</evidence>
<keyword evidence="12" id="KW-1185">Reference proteome</keyword>
<keyword evidence="2" id="KW-0328">Glycosyltransferase</keyword>
<dbReference type="Pfam" id="PF00535">
    <property type="entry name" value="Glycos_transf_2"/>
    <property type="match status" value="1"/>
</dbReference>
<feature type="transmembrane region" description="Helical" evidence="9">
    <location>
        <begin position="377"/>
        <end position="398"/>
    </location>
</feature>
<dbReference type="Gene3D" id="3.90.550.10">
    <property type="entry name" value="Spore Coat Polysaccharide Biosynthesis Protein SpsA, Chain A"/>
    <property type="match status" value="1"/>
</dbReference>
<dbReference type="Proteomes" id="UP000315369">
    <property type="component" value="Unassembled WGS sequence"/>
</dbReference>
<proteinExistence type="predicted"/>
<keyword evidence="3 11" id="KW-0808">Transferase</keyword>
<protein>
    <submittedName>
        <fullName evidence="11">Glycosyltransferase family 2 protein</fullName>
    </submittedName>
</protein>
<dbReference type="PANTHER" id="PTHR48090:SF3">
    <property type="entry name" value="UNDECAPRENYL-PHOSPHATE 4-DEOXY-4-FORMAMIDO-L-ARABINOSE TRANSFERASE"/>
    <property type="match status" value="1"/>
</dbReference>
<feature type="domain" description="Glycosyltransferase 2-like" evidence="10">
    <location>
        <begin position="122"/>
        <end position="249"/>
    </location>
</feature>
<dbReference type="CDD" id="cd04187">
    <property type="entry name" value="DPM1_like_bac"/>
    <property type="match status" value="1"/>
</dbReference>
<evidence type="ECO:0000256" key="7">
    <source>
        <dbReference type="ARBA" id="ARBA00023136"/>
    </source>
</evidence>
<evidence type="ECO:0000256" key="2">
    <source>
        <dbReference type="ARBA" id="ARBA00022676"/>
    </source>
</evidence>
<keyword evidence="5" id="KW-0448">Lipopolysaccharide biosynthesis</keyword>
<dbReference type="InterPro" id="IPR029044">
    <property type="entry name" value="Nucleotide-diphossugar_trans"/>
</dbReference>
<evidence type="ECO:0000256" key="9">
    <source>
        <dbReference type="SAM" id="Phobius"/>
    </source>
</evidence>
<keyword evidence="4 9" id="KW-0812">Transmembrane</keyword>
<sequence length="445" mass="48755">MALAREPPISHEVAVGQRLLDVLRLVSEHLQPIEGNGHGVTMKQAGGPPGYSTLPGSGSRSSLGGAPPPARRTPRSGCPRDSRRPGERTPPRDRSRERGRIRERWAPPPALLRMSPSVVDISVVVPCFRGESSLPELCARLVRTLEARHTPFEIILVDDSARPALWAVIEKLAQGDEHIVGVRLMRNFGQHNATVCGFRHARGRWVVTLDEDLQNPPEEIGALLARAEQADADVVYGLPRVRQGPGWRSLASRLIMVIPRRVMRVAFDISAFRLISGRVAAEVARSERHDIILDIYLSWVTDRITAAEVRHEHPEGLRSSYTLGRLVTVFFNLLFNYATFPLRLASVGGFLLSVLSAIAGGVVVFSRITGTITVPGWASLAVAVLFSSGVTLLGVGILSEYVARIFLQINQKPQAVVRQATSTSRLAVAEPRAEPARQETLHGHR</sequence>
<dbReference type="PANTHER" id="PTHR48090">
    <property type="entry name" value="UNDECAPRENYL-PHOSPHATE 4-DEOXY-4-FORMAMIDO-L-ARABINOSE TRANSFERASE-RELATED"/>
    <property type="match status" value="1"/>
</dbReference>
<evidence type="ECO:0000256" key="8">
    <source>
        <dbReference type="SAM" id="MobiDB-lite"/>
    </source>
</evidence>
<dbReference type="InterPro" id="IPR001173">
    <property type="entry name" value="Glyco_trans_2-like"/>
</dbReference>
<reference evidence="11 12" key="1">
    <citation type="submission" date="2019-06" db="EMBL/GenBank/DDBJ databases">
        <authorList>
            <person name="Livingstone P."/>
            <person name="Whitworth D."/>
        </authorList>
    </citation>
    <scope>NUCLEOTIDE SEQUENCE [LARGE SCALE GENOMIC DNA]</scope>
    <source>
        <strain evidence="11 12">AM401</strain>
    </source>
</reference>
<evidence type="ECO:0000313" key="11">
    <source>
        <dbReference type="EMBL" id="TQF15468.1"/>
    </source>
</evidence>
<organism evidence="11 12">
    <name type="scientific">Myxococcus llanfairpwllgwyngyllgogerychwyrndrobwllllantysiliogogogochensis</name>
    <dbReference type="NCBI Taxonomy" id="2590453"/>
    <lineage>
        <taxon>Bacteria</taxon>
        <taxon>Pseudomonadati</taxon>
        <taxon>Myxococcota</taxon>
        <taxon>Myxococcia</taxon>
        <taxon>Myxococcales</taxon>
        <taxon>Cystobacterineae</taxon>
        <taxon>Myxococcaceae</taxon>
        <taxon>Myxococcus</taxon>
    </lineage>
</organism>
<feature type="compositionally biased region" description="Basic and acidic residues" evidence="8">
    <location>
        <begin position="78"/>
        <end position="102"/>
    </location>
</feature>
<dbReference type="AlphaFoldDB" id="A0A540X2I1"/>
<name>A0A540X2I1_9BACT</name>
<dbReference type="EMBL" id="VIFM01000043">
    <property type="protein sequence ID" value="TQF15468.1"/>
    <property type="molecule type" value="Genomic_DNA"/>
</dbReference>
<evidence type="ECO:0000256" key="6">
    <source>
        <dbReference type="ARBA" id="ARBA00022989"/>
    </source>
</evidence>
<feature type="transmembrane region" description="Helical" evidence="9">
    <location>
        <begin position="344"/>
        <end position="365"/>
    </location>
</feature>
<keyword evidence="1" id="KW-1003">Cell membrane</keyword>
<dbReference type="OrthoDB" id="9802649at2"/>
<feature type="compositionally biased region" description="Low complexity" evidence="8">
    <location>
        <begin position="54"/>
        <end position="65"/>
    </location>
</feature>
<keyword evidence="6 9" id="KW-1133">Transmembrane helix</keyword>
<evidence type="ECO:0000259" key="10">
    <source>
        <dbReference type="Pfam" id="PF00535"/>
    </source>
</evidence>
<dbReference type="GO" id="GO:0099621">
    <property type="term" value="F:undecaprenyl-phosphate 4-deoxy-4-formamido-L-arabinose transferase activity"/>
    <property type="evidence" value="ECO:0007669"/>
    <property type="project" value="TreeGrafter"/>
</dbReference>
<feature type="region of interest" description="Disordered" evidence="8">
    <location>
        <begin position="33"/>
        <end position="102"/>
    </location>
</feature>
<keyword evidence="7 9" id="KW-0472">Membrane</keyword>
<dbReference type="SUPFAM" id="SSF53448">
    <property type="entry name" value="Nucleotide-diphospho-sugar transferases"/>
    <property type="match status" value="1"/>
</dbReference>